<protein>
    <recommendedName>
        <fullName evidence="5">AMP-dependent synthetase</fullName>
    </recommendedName>
</protein>
<evidence type="ECO:0000313" key="4">
    <source>
        <dbReference type="Proteomes" id="UP000051063"/>
    </source>
</evidence>
<dbReference type="Gene3D" id="3.30.300.30">
    <property type="match status" value="1"/>
</dbReference>
<dbReference type="Pfam" id="PF13193">
    <property type="entry name" value="AMP-binding_C"/>
    <property type="match status" value="1"/>
</dbReference>
<dbReference type="Proteomes" id="UP000051063">
    <property type="component" value="Unassembled WGS sequence"/>
</dbReference>
<dbReference type="InterPro" id="IPR045851">
    <property type="entry name" value="AMP-bd_C_sf"/>
</dbReference>
<dbReference type="PROSITE" id="PS00455">
    <property type="entry name" value="AMP_BINDING"/>
    <property type="match status" value="1"/>
</dbReference>
<accession>A0ABR5NDU9</accession>
<evidence type="ECO:0000259" key="2">
    <source>
        <dbReference type="Pfam" id="PF13193"/>
    </source>
</evidence>
<feature type="domain" description="AMP-binding enzyme C-terminal" evidence="2">
    <location>
        <begin position="432"/>
        <end position="507"/>
    </location>
</feature>
<dbReference type="PANTHER" id="PTHR43767:SF1">
    <property type="entry name" value="NONRIBOSOMAL PEPTIDE SYNTHASE PES1 (EUROFUNG)-RELATED"/>
    <property type="match status" value="1"/>
</dbReference>
<evidence type="ECO:0000313" key="3">
    <source>
        <dbReference type="EMBL" id="KQL49700.1"/>
    </source>
</evidence>
<reference evidence="3 4" key="1">
    <citation type="submission" date="2015-09" db="EMBL/GenBank/DDBJ databases">
        <title>Genome sequencing project for genomic taxonomy and phylogenomics of Bacillus-like bacteria.</title>
        <authorList>
            <person name="Liu B."/>
            <person name="Wang J."/>
            <person name="Zhu Y."/>
            <person name="Liu G."/>
            <person name="Chen Q."/>
            <person name="Chen Z."/>
            <person name="Lan J."/>
            <person name="Che J."/>
            <person name="Ge C."/>
            <person name="Shi H."/>
            <person name="Pan Z."/>
            <person name="Liu X."/>
        </authorList>
    </citation>
    <scope>NUCLEOTIDE SEQUENCE [LARGE SCALE GENOMIC DNA]</scope>
    <source>
        <strain evidence="3 4">DSM 8552</strain>
    </source>
</reference>
<dbReference type="SUPFAM" id="SSF56801">
    <property type="entry name" value="Acetyl-CoA synthetase-like"/>
    <property type="match status" value="1"/>
</dbReference>
<gene>
    <name evidence="3" type="ORF">AN963_08250</name>
</gene>
<evidence type="ECO:0000259" key="1">
    <source>
        <dbReference type="Pfam" id="PF00501"/>
    </source>
</evidence>
<proteinExistence type="predicted"/>
<dbReference type="EMBL" id="LJJB01000007">
    <property type="protein sequence ID" value="KQL49700.1"/>
    <property type="molecule type" value="Genomic_DNA"/>
</dbReference>
<dbReference type="Pfam" id="PF00501">
    <property type="entry name" value="AMP-binding"/>
    <property type="match status" value="1"/>
</dbReference>
<dbReference type="InterPro" id="IPR025110">
    <property type="entry name" value="AMP-bd_C"/>
</dbReference>
<keyword evidence="4" id="KW-1185">Reference proteome</keyword>
<dbReference type="InterPro" id="IPR042099">
    <property type="entry name" value="ANL_N_sf"/>
</dbReference>
<dbReference type="RefSeq" id="WP_055744013.1">
    <property type="nucleotide sequence ID" value="NZ_LJJB01000007.1"/>
</dbReference>
<feature type="domain" description="AMP-dependent synthetase/ligase" evidence="1">
    <location>
        <begin position="8"/>
        <end position="382"/>
    </location>
</feature>
<sequence length="529" mass="58985">MNMRTMLETVASKNPEKLAMIDERTQLTFAQFLQRTYRLGNALHHLHFYHGDRIAILMKNRAEYFEIYFGVSGIGGIVVPLNTRLGLAEILYILRHSGATALVYEDVFGEVVQQIKLQEKGLKHFICVGKPDEDYNYEDLIQEGSHEPPMSEALEEDVAFLCYTSGTTGYPKGAMITHKNVVTMCSNQLVELPRNRDEIGMVLFPFFHIGVVTAFNKISNGITSVYCDFEPHKVAGFIQKYRISDVEIPATPLRIFVNTQGIEHYDISSLKVMMTGGGFSSIDTLRKLFNLFNPDHDLRVANVYGMTENTAHVMSNVITPNNIDKAIEKMEALPGIKASGLGAGKPIYGIQARVVNEDGQPVAVNTVGEIVVKGDTVMKGYWQQSKITREVLRNGWYHTGDLGLQLEDGDFFVMDRKNYKIVTGDENVYPAEVESVLRDHPAIQDVAVIGVPDEKWMEIVKAVVVLVPEASVTEEELKGFCQGKIANYKIPKSFDFIDKLPVNAAGKVLKHQLKSSSQAVGESKNGGRK</sequence>
<organism evidence="3 4">
    <name type="scientific">Brevibacillus choshinensis</name>
    <dbReference type="NCBI Taxonomy" id="54911"/>
    <lineage>
        <taxon>Bacteria</taxon>
        <taxon>Bacillati</taxon>
        <taxon>Bacillota</taxon>
        <taxon>Bacilli</taxon>
        <taxon>Bacillales</taxon>
        <taxon>Paenibacillaceae</taxon>
        <taxon>Brevibacillus</taxon>
    </lineage>
</organism>
<dbReference type="InterPro" id="IPR000873">
    <property type="entry name" value="AMP-dep_synth/lig_dom"/>
</dbReference>
<comment type="caution">
    <text evidence="3">The sequence shown here is derived from an EMBL/GenBank/DDBJ whole genome shotgun (WGS) entry which is preliminary data.</text>
</comment>
<dbReference type="PANTHER" id="PTHR43767">
    <property type="entry name" value="LONG-CHAIN-FATTY-ACID--COA LIGASE"/>
    <property type="match status" value="1"/>
</dbReference>
<dbReference type="InterPro" id="IPR050237">
    <property type="entry name" value="ATP-dep_AMP-bd_enzyme"/>
</dbReference>
<name>A0ABR5NDU9_BRECH</name>
<evidence type="ECO:0008006" key="5">
    <source>
        <dbReference type="Google" id="ProtNLM"/>
    </source>
</evidence>
<dbReference type="InterPro" id="IPR020845">
    <property type="entry name" value="AMP-binding_CS"/>
</dbReference>
<dbReference type="Gene3D" id="3.40.50.12780">
    <property type="entry name" value="N-terminal domain of ligase-like"/>
    <property type="match status" value="1"/>
</dbReference>